<protein>
    <submittedName>
        <fullName evidence="1">Uncharacterized protein</fullName>
    </submittedName>
</protein>
<reference evidence="1" key="1">
    <citation type="submission" date="2018-02" db="EMBL/GenBank/DDBJ databases">
        <title>Rhizophora mucronata_Transcriptome.</title>
        <authorList>
            <person name="Meera S.P."/>
            <person name="Sreeshan A."/>
            <person name="Augustine A."/>
        </authorList>
    </citation>
    <scope>NUCLEOTIDE SEQUENCE</scope>
    <source>
        <tissue evidence="1">Leaf</tissue>
    </source>
</reference>
<proteinExistence type="predicted"/>
<accession>A0A2P2JXW1</accession>
<dbReference type="AlphaFoldDB" id="A0A2P2JXW1"/>
<organism evidence="1">
    <name type="scientific">Rhizophora mucronata</name>
    <name type="common">Asiatic mangrove</name>
    <dbReference type="NCBI Taxonomy" id="61149"/>
    <lineage>
        <taxon>Eukaryota</taxon>
        <taxon>Viridiplantae</taxon>
        <taxon>Streptophyta</taxon>
        <taxon>Embryophyta</taxon>
        <taxon>Tracheophyta</taxon>
        <taxon>Spermatophyta</taxon>
        <taxon>Magnoliopsida</taxon>
        <taxon>eudicotyledons</taxon>
        <taxon>Gunneridae</taxon>
        <taxon>Pentapetalae</taxon>
        <taxon>rosids</taxon>
        <taxon>fabids</taxon>
        <taxon>Malpighiales</taxon>
        <taxon>Rhizophoraceae</taxon>
        <taxon>Rhizophora</taxon>
    </lineage>
</organism>
<name>A0A2P2JXW1_RHIMU</name>
<evidence type="ECO:0000313" key="1">
    <source>
        <dbReference type="EMBL" id="MBW98292.1"/>
    </source>
</evidence>
<sequence>MRSPISQNFDGYDLRALLLLNMLLNFYGDFKFRLWLPILDFPKNKSSSLAFGPVAFEANLSD</sequence>
<dbReference type="EMBL" id="GGEC01017809">
    <property type="protein sequence ID" value="MBW98292.1"/>
    <property type="molecule type" value="Transcribed_RNA"/>
</dbReference>